<dbReference type="PROSITE" id="PS50851">
    <property type="entry name" value="CHEW"/>
    <property type="match status" value="1"/>
</dbReference>
<accession>A0A2A6M6M7</accession>
<dbReference type="GO" id="GO:0006935">
    <property type="term" value="P:chemotaxis"/>
    <property type="evidence" value="ECO:0007669"/>
    <property type="project" value="InterPro"/>
</dbReference>
<dbReference type="AlphaFoldDB" id="A0A2A6M6M7"/>
<dbReference type="GO" id="GO:0005829">
    <property type="term" value="C:cytosol"/>
    <property type="evidence" value="ECO:0007669"/>
    <property type="project" value="TreeGrafter"/>
</dbReference>
<dbReference type="InterPro" id="IPR036061">
    <property type="entry name" value="CheW-like_dom_sf"/>
</dbReference>
<evidence type="ECO:0000313" key="3">
    <source>
        <dbReference type="Proteomes" id="UP000220353"/>
    </source>
</evidence>
<dbReference type="PANTHER" id="PTHR22617:SF23">
    <property type="entry name" value="CHEMOTAXIS PROTEIN CHEW"/>
    <property type="match status" value="1"/>
</dbReference>
<dbReference type="InterPro" id="IPR002545">
    <property type="entry name" value="CheW-lke_dom"/>
</dbReference>
<dbReference type="Proteomes" id="UP000220353">
    <property type="component" value="Unassembled WGS sequence"/>
</dbReference>
<protein>
    <submittedName>
        <fullName evidence="2">Chemotaxis protein CheW</fullName>
    </submittedName>
</protein>
<dbReference type="SUPFAM" id="SSF50341">
    <property type="entry name" value="CheW-like"/>
    <property type="match status" value="1"/>
</dbReference>
<dbReference type="InterPro" id="IPR039315">
    <property type="entry name" value="CheW"/>
</dbReference>
<dbReference type="SMART" id="SM00260">
    <property type="entry name" value="CheW"/>
    <property type="match status" value="1"/>
</dbReference>
<evidence type="ECO:0000313" key="2">
    <source>
        <dbReference type="EMBL" id="PDT50268.1"/>
    </source>
</evidence>
<reference evidence="2 3" key="1">
    <citation type="submission" date="2017-09" db="EMBL/GenBank/DDBJ databases">
        <title>Comparative genomics of rhizobia isolated from Phaseolus vulgaris in China.</title>
        <authorList>
            <person name="Tong W."/>
        </authorList>
    </citation>
    <scope>NUCLEOTIDE SEQUENCE [LARGE SCALE GENOMIC DNA]</scope>
    <source>
        <strain evidence="2 3">PCH1</strain>
    </source>
</reference>
<dbReference type="Gene3D" id="2.40.50.180">
    <property type="entry name" value="CheA-289, Domain 4"/>
    <property type="match status" value="1"/>
</dbReference>
<comment type="caution">
    <text evidence="2">The sequence shown here is derived from an EMBL/GenBank/DDBJ whole genome shotgun (WGS) entry which is preliminary data.</text>
</comment>
<dbReference type="EMBL" id="NWTC01000001">
    <property type="protein sequence ID" value="PDT50268.1"/>
    <property type="molecule type" value="Genomic_DNA"/>
</dbReference>
<dbReference type="Pfam" id="PF01584">
    <property type="entry name" value="CheW"/>
    <property type="match status" value="1"/>
</dbReference>
<organism evidence="2 3">
    <name type="scientific">Rhizobium fredii</name>
    <name type="common">Sinorhizobium fredii</name>
    <dbReference type="NCBI Taxonomy" id="380"/>
    <lineage>
        <taxon>Bacteria</taxon>
        <taxon>Pseudomonadati</taxon>
        <taxon>Pseudomonadota</taxon>
        <taxon>Alphaproteobacteria</taxon>
        <taxon>Hyphomicrobiales</taxon>
        <taxon>Rhizobiaceae</taxon>
        <taxon>Sinorhizobium/Ensifer group</taxon>
        <taxon>Sinorhizobium</taxon>
    </lineage>
</organism>
<sequence length="220" mass="24056">MTTPSHPASRPVDWTAVRRRMEAAIEQTEVLLEAAQPDAAMRYEQSPRSAGDAFAEGEQAVGLVTFMLSDRQFALEIHYVCEIVSKARVSPLPGMPSHACGVYDLRGQLLPVFDLCELFDLPRPAASTSDWAIVCGQAHPEFLILSMAAPEIVTLPLEEIGAAEPGTGDKAWHCATTETGTVILDGHLLLNDRQFFLEDEQIVASGETERTKIHESPTNE</sequence>
<dbReference type="GO" id="GO:0007165">
    <property type="term" value="P:signal transduction"/>
    <property type="evidence" value="ECO:0007669"/>
    <property type="project" value="InterPro"/>
</dbReference>
<dbReference type="RefSeq" id="WP_042775453.1">
    <property type="nucleotide sequence ID" value="NZ_NWTC01000001.1"/>
</dbReference>
<name>A0A2A6M6M7_RHIFR</name>
<evidence type="ECO:0000259" key="1">
    <source>
        <dbReference type="PROSITE" id="PS50851"/>
    </source>
</evidence>
<gene>
    <name evidence="2" type="ORF">CO661_01000</name>
</gene>
<feature type="domain" description="CheW-like" evidence="1">
    <location>
        <begin position="60"/>
        <end position="209"/>
    </location>
</feature>
<dbReference type="PANTHER" id="PTHR22617">
    <property type="entry name" value="CHEMOTAXIS SENSOR HISTIDINE KINASE-RELATED"/>
    <property type="match status" value="1"/>
</dbReference>
<dbReference type="Gene3D" id="2.30.30.40">
    <property type="entry name" value="SH3 Domains"/>
    <property type="match status" value="1"/>
</dbReference>
<proteinExistence type="predicted"/>